<dbReference type="InterPro" id="IPR019546">
    <property type="entry name" value="TAT_signal_bac_arc"/>
</dbReference>
<dbReference type="EMBL" id="JAHYCA010000002">
    <property type="protein sequence ID" value="MBW6390906.1"/>
    <property type="molecule type" value="Genomic_DNA"/>
</dbReference>
<keyword evidence="4" id="KW-0479">Metal-binding</keyword>
<dbReference type="RefSeq" id="WP_219791217.1">
    <property type="nucleotide sequence ID" value="NZ_JAHYCA010000002.1"/>
</dbReference>
<evidence type="ECO:0000256" key="5">
    <source>
        <dbReference type="ARBA" id="ARBA00022729"/>
    </source>
</evidence>
<dbReference type="Proteomes" id="UP000769617">
    <property type="component" value="Unassembled WGS sequence"/>
</dbReference>
<keyword evidence="7" id="KW-0408">Iron</keyword>
<keyword evidence="11" id="KW-1185">Reference proteome</keyword>
<comment type="function">
    <text evidence="1">Specific class of high-redox-potential 4Fe-4S ferredoxins. Functions in anaerobic electron transport in most purple and in some other photosynthetic bacteria and in at least one genus (Paracoccus) of halophilic, denitrifying bacteria.</text>
</comment>
<name>A0ABS6ZLF1_9GAMM</name>
<keyword evidence="8" id="KW-0411">Iron-sulfur</keyword>
<dbReference type="SUPFAM" id="SSF57652">
    <property type="entry name" value="HIPIP (high potential iron protein)"/>
    <property type="match status" value="1"/>
</dbReference>
<dbReference type="Pfam" id="PF01355">
    <property type="entry name" value="HIPIP"/>
    <property type="match status" value="1"/>
</dbReference>
<keyword evidence="3" id="KW-0004">4Fe-4S</keyword>
<dbReference type="PROSITE" id="PS51318">
    <property type="entry name" value="TAT"/>
    <property type="match status" value="1"/>
</dbReference>
<dbReference type="InterPro" id="IPR000170">
    <property type="entry name" value="High_potential_FeS_prot"/>
</dbReference>
<evidence type="ECO:0000313" key="10">
    <source>
        <dbReference type="EMBL" id="MBW6390906.1"/>
    </source>
</evidence>
<organism evidence="10 11">
    <name type="scientific">Billgrantia antri</name>
    <dbReference type="NCBI Taxonomy" id="2846777"/>
    <lineage>
        <taxon>Bacteria</taxon>
        <taxon>Pseudomonadati</taxon>
        <taxon>Pseudomonadota</taxon>
        <taxon>Gammaproteobacteria</taxon>
        <taxon>Oceanospirillales</taxon>
        <taxon>Halomonadaceae</taxon>
        <taxon>Billgrantia</taxon>
    </lineage>
</organism>
<keyword evidence="6" id="KW-0249">Electron transport</keyword>
<evidence type="ECO:0000256" key="6">
    <source>
        <dbReference type="ARBA" id="ARBA00022982"/>
    </source>
</evidence>
<keyword evidence="2" id="KW-0813">Transport</keyword>
<dbReference type="NCBIfam" id="TIGR01409">
    <property type="entry name" value="TAT_signal_seq"/>
    <property type="match status" value="1"/>
</dbReference>
<evidence type="ECO:0000256" key="2">
    <source>
        <dbReference type="ARBA" id="ARBA00022448"/>
    </source>
</evidence>
<evidence type="ECO:0000256" key="8">
    <source>
        <dbReference type="ARBA" id="ARBA00023014"/>
    </source>
</evidence>
<accession>A0ABS6ZLF1</accession>
<proteinExistence type="predicted"/>
<dbReference type="Gene3D" id="4.10.490.10">
    <property type="entry name" value="High potential iron-sulphur protein"/>
    <property type="match status" value="1"/>
</dbReference>
<sequence length="111" mass="12325">MAKESRPQAVHSRRTFLRRSLVAIAALPLGAGVLSRQAFAQSLPKLDPSDEQAQALNYVEVAEQASDHPAYEEGEACHNCMFFQRRNESCQLFPQNSVESGGWCQSWVTAD</sequence>
<evidence type="ECO:0000256" key="3">
    <source>
        <dbReference type="ARBA" id="ARBA00022485"/>
    </source>
</evidence>
<evidence type="ECO:0000313" key="11">
    <source>
        <dbReference type="Proteomes" id="UP000769617"/>
    </source>
</evidence>
<gene>
    <name evidence="10" type="ORF">KPL81_07005</name>
</gene>
<comment type="caution">
    <text evidence="10">The sequence shown here is derived from an EMBL/GenBank/DDBJ whole genome shotgun (WGS) entry which is preliminary data.</text>
</comment>
<dbReference type="PROSITE" id="PS51373">
    <property type="entry name" value="HIPIP"/>
    <property type="match status" value="1"/>
</dbReference>
<evidence type="ECO:0000256" key="7">
    <source>
        <dbReference type="ARBA" id="ARBA00023004"/>
    </source>
</evidence>
<protein>
    <submittedName>
        <fullName evidence="10">High-potential iron-sulfur protein</fullName>
    </submittedName>
</protein>
<feature type="domain" description="High potential iron-sulfur proteins family profile" evidence="9">
    <location>
        <begin position="40"/>
        <end position="111"/>
    </location>
</feature>
<dbReference type="InterPro" id="IPR006311">
    <property type="entry name" value="TAT_signal"/>
</dbReference>
<evidence type="ECO:0000256" key="1">
    <source>
        <dbReference type="ARBA" id="ARBA00002137"/>
    </source>
</evidence>
<evidence type="ECO:0000256" key="4">
    <source>
        <dbReference type="ARBA" id="ARBA00022723"/>
    </source>
</evidence>
<dbReference type="InterPro" id="IPR036369">
    <property type="entry name" value="HIPIP_sf"/>
</dbReference>
<keyword evidence="5" id="KW-0732">Signal</keyword>
<reference evidence="10 11" key="1">
    <citation type="submission" date="2021-07" db="EMBL/GenBank/DDBJ databases">
        <authorList>
            <person name="So Y."/>
        </authorList>
    </citation>
    <scope>NUCLEOTIDE SEQUENCE [LARGE SCALE GENOMIC DNA]</scope>
    <source>
        <strain evidence="10 11">Y3S6</strain>
    </source>
</reference>
<evidence type="ECO:0000259" key="9">
    <source>
        <dbReference type="PROSITE" id="PS51373"/>
    </source>
</evidence>